<feature type="compositionally biased region" description="Polar residues" evidence="2">
    <location>
        <begin position="439"/>
        <end position="453"/>
    </location>
</feature>
<feature type="chain" id="PRO_5040229698" evidence="4">
    <location>
        <begin position="20"/>
        <end position="696"/>
    </location>
</feature>
<feature type="region of interest" description="Disordered" evidence="2">
    <location>
        <begin position="398"/>
        <end position="453"/>
    </location>
</feature>
<dbReference type="AlphaFoldDB" id="A0A9P6JHJ2"/>
<evidence type="ECO:0000313" key="5">
    <source>
        <dbReference type="EMBL" id="KAF9980028.1"/>
    </source>
</evidence>
<dbReference type="OrthoDB" id="10029326at2759"/>
<organism evidence="5 6">
    <name type="scientific">Modicella reniformis</name>
    <dbReference type="NCBI Taxonomy" id="1440133"/>
    <lineage>
        <taxon>Eukaryota</taxon>
        <taxon>Fungi</taxon>
        <taxon>Fungi incertae sedis</taxon>
        <taxon>Mucoromycota</taxon>
        <taxon>Mortierellomycotina</taxon>
        <taxon>Mortierellomycetes</taxon>
        <taxon>Mortierellales</taxon>
        <taxon>Mortierellaceae</taxon>
        <taxon>Modicella</taxon>
    </lineage>
</organism>
<feature type="compositionally biased region" description="Low complexity" evidence="2">
    <location>
        <begin position="334"/>
        <end position="347"/>
    </location>
</feature>
<feature type="compositionally biased region" description="Polar residues" evidence="2">
    <location>
        <begin position="404"/>
        <end position="413"/>
    </location>
</feature>
<feature type="compositionally biased region" description="Low complexity" evidence="2">
    <location>
        <begin position="301"/>
        <end position="314"/>
    </location>
</feature>
<dbReference type="EMBL" id="JAAAHW010003920">
    <property type="protein sequence ID" value="KAF9980028.1"/>
    <property type="molecule type" value="Genomic_DNA"/>
</dbReference>
<dbReference type="PANTHER" id="PTHR23159">
    <property type="entry name" value="CENTROSOMAL PROTEIN 2"/>
    <property type="match status" value="1"/>
</dbReference>
<feature type="coiled-coil region" evidence="1">
    <location>
        <begin position="652"/>
        <end position="679"/>
    </location>
</feature>
<feature type="transmembrane region" description="Helical" evidence="3">
    <location>
        <begin position="204"/>
        <end position="226"/>
    </location>
</feature>
<gene>
    <name evidence="5" type="ORF">BGZ65_005647</name>
</gene>
<feature type="non-terminal residue" evidence="5">
    <location>
        <position position="696"/>
    </location>
</feature>
<feature type="signal peptide" evidence="4">
    <location>
        <begin position="1"/>
        <end position="19"/>
    </location>
</feature>
<sequence>MRTTVLLSLLLASIYEVSAVENTSPFLAWSPQEFNVNQHLNTQVISVQDLQKGVFDLVDCSHKAILVVDEPEEQVHGAGSSLQIPFVNGAVDLKSLAEELSRKCHTSFVDANAPKDIADKVDGPSVVYSKLASPTDAGNDRVLDGLISEIRDKFQDNFLVLYSSSQTKDFHSKHRLGARQLPDEPAPKKQSGLFHHYTFFSQGIFMGLLIAVIVVPLAFVGIFWNLSFQQQQQLQMQPQQSMPMLTPMQLQQQQQQLFHQQAAASQQQLGFSQPPGQGMMSNFTPQPFPPSAAHMYHQSFQQQQQQQQPQPVQPGTNIMTTGMMSNPQGMANLGLLGAGFNNNNNNNTQPPPISKKDIWAAQQANLQAQLNKNNLNAGLIGEGNLDVAARKEKLQQMFQHHHQPQSPTLNLNAPGSTVTTPTRTTSVNGTPTGGPSTIGDVTTNASPSPVTPSAISTGIASNMAATAPMTTPFTHTATVSSTLPGSLTNPSPQSPLTVVHSPVASVNNPTTSQTGTWTPRGPDMASSTAQVPQLPAVTGPNARLQNKFRQQQLQQQLQQQQQQQQQQLQQQQLQQQQLQLQQLQQQQLQQQHLQQQQQQQQQLQRLQQQQQHQQIQQQPGMPNQTQPFAFHHTPVATSMGSQQPTGNRIALANNQQQQLQQAQLMIQQLRQRQQQQQQHQVMQQTMILKTMPPQQQ</sequence>
<proteinExistence type="predicted"/>
<dbReference type="Proteomes" id="UP000749646">
    <property type="component" value="Unassembled WGS sequence"/>
</dbReference>
<keyword evidence="6" id="KW-1185">Reference proteome</keyword>
<evidence type="ECO:0000256" key="4">
    <source>
        <dbReference type="SAM" id="SignalP"/>
    </source>
</evidence>
<evidence type="ECO:0000256" key="3">
    <source>
        <dbReference type="SAM" id="Phobius"/>
    </source>
</evidence>
<name>A0A9P6JHJ2_9FUNG</name>
<keyword evidence="4" id="KW-0732">Signal</keyword>
<accession>A0A9P6JHJ2</accession>
<feature type="coiled-coil region" evidence="1">
    <location>
        <begin position="550"/>
        <end position="616"/>
    </location>
</feature>
<feature type="region of interest" description="Disordered" evidence="2">
    <location>
        <begin position="256"/>
        <end position="320"/>
    </location>
</feature>
<keyword evidence="1" id="KW-0175">Coiled coil</keyword>
<feature type="compositionally biased region" description="Polar residues" evidence="2">
    <location>
        <begin position="479"/>
        <end position="496"/>
    </location>
</feature>
<reference evidence="5" key="1">
    <citation type="journal article" date="2020" name="Fungal Divers.">
        <title>Resolving the Mortierellaceae phylogeny through synthesis of multi-gene phylogenetics and phylogenomics.</title>
        <authorList>
            <person name="Vandepol N."/>
            <person name="Liber J."/>
            <person name="Desiro A."/>
            <person name="Na H."/>
            <person name="Kennedy M."/>
            <person name="Barry K."/>
            <person name="Grigoriev I.V."/>
            <person name="Miller A.N."/>
            <person name="O'Donnell K."/>
            <person name="Stajich J.E."/>
            <person name="Bonito G."/>
        </authorList>
    </citation>
    <scope>NUCLEOTIDE SEQUENCE</scope>
    <source>
        <strain evidence="5">MES-2147</strain>
    </source>
</reference>
<keyword evidence="3" id="KW-0472">Membrane</keyword>
<evidence type="ECO:0000313" key="6">
    <source>
        <dbReference type="Proteomes" id="UP000749646"/>
    </source>
</evidence>
<keyword evidence="3" id="KW-1133">Transmembrane helix</keyword>
<dbReference type="PANTHER" id="PTHR23159:SF31">
    <property type="entry name" value="CENTROSOME-ASSOCIATED PROTEIN CEP250 ISOFORM X1"/>
    <property type="match status" value="1"/>
</dbReference>
<protein>
    <submittedName>
        <fullName evidence="5">Uncharacterized protein</fullName>
    </submittedName>
</protein>
<keyword evidence="3" id="KW-0812">Transmembrane</keyword>
<evidence type="ECO:0000256" key="2">
    <source>
        <dbReference type="SAM" id="MobiDB-lite"/>
    </source>
</evidence>
<comment type="caution">
    <text evidence="5">The sequence shown here is derived from an EMBL/GenBank/DDBJ whole genome shotgun (WGS) entry which is preliminary data.</text>
</comment>
<evidence type="ECO:0000256" key="1">
    <source>
        <dbReference type="SAM" id="Coils"/>
    </source>
</evidence>
<feature type="compositionally biased region" description="Low complexity" evidence="2">
    <location>
        <begin position="256"/>
        <end position="273"/>
    </location>
</feature>
<feature type="compositionally biased region" description="Low complexity" evidence="2">
    <location>
        <begin position="414"/>
        <end position="430"/>
    </location>
</feature>
<feature type="region of interest" description="Disordered" evidence="2">
    <location>
        <begin position="334"/>
        <end position="353"/>
    </location>
</feature>
<feature type="region of interest" description="Disordered" evidence="2">
    <location>
        <begin position="476"/>
        <end position="530"/>
    </location>
</feature>
<feature type="compositionally biased region" description="Polar residues" evidence="2">
    <location>
        <begin position="504"/>
        <end position="517"/>
    </location>
</feature>